<organism evidence="2 3">
    <name type="scientific">Digitaria exilis</name>
    <dbReference type="NCBI Taxonomy" id="1010633"/>
    <lineage>
        <taxon>Eukaryota</taxon>
        <taxon>Viridiplantae</taxon>
        <taxon>Streptophyta</taxon>
        <taxon>Embryophyta</taxon>
        <taxon>Tracheophyta</taxon>
        <taxon>Spermatophyta</taxon>
        <taxon>Magnoliopsida</taxon>
        <taxon>Liliopsida</taxon>
        <taxon>Poales</taxon>
        <taxon>Poaceae</taxon>
        <taxon>PACMAD clade</taxon>
        <taxon>Panicoideae</taxon>
        <taxon>Panicodae</taxon>
        <taxon>Paniceae</taxon>
        <taxon>Anthephorinae</taxon>
        <taxon>Digitaria</taxon>
    </lineage>
</organism>
<dbReference type="EMBL" id="JACEFO010002240">
    <property type="protein sequence ID" value="KAF8671315.1"/>
    <property type="molecule type" value="Genomic_DNA"/>
</dbReference>
<sequence length="160" mass="17261">MPLDLPPRLRLDLMSVQISQTACFMKSFFSLTHSMTLLLLLAPAALGVLQSPPSPLCIPSASHLFTSNQMLLIFSHIVEVSSPSSYLIANGSSVFLARKTYPVAAQCLKIPQIQCPIWAARMGILSSLMMSTASLSMPTLVPRSSPLDSHTTTILATFLA</sequence>
<evidence type="ECO:0000313" key="2">
    <source>
        <dbReference type="EMBL" id="KAF8671315.1"/>
    </source>
</evidence>
<feature type="signal peptide" evidence="1">
    <location>
        <begin position="1"/>
        <end position="47"/>
    </location>
</feature>
<keyword evidence="3" id="KW-1185">Reference proteome</keyword>
<evidence type="ECO:0000313" key="3">
    <source>
        <dbReference type="Proteomes" id="UP000636709"/>
    </source>
</evidence>
<proteinExistence type="predicted"/>
<accession>A0A835AP08</accession>
<evidence type="ECO:0000256" key="1">
    <source>
        <dbReference type="SAM" id="SignalP"/>
    </source>
</evidence>
<protein>
    <submittedName>
        <fullName evidence="2">Uncharacterized protein</fullName>
    </submittedName>
</protein>
<name>A0A835AP08_9POAL</name>
<comment type="caution">
    <text evidence="2">The sequence shown here is derived from an EMBL/GenBank/DDBJ whole genome shotgun (WGS) entry which is preliminary data.</text>
</comment>
<feature type="chain" id="PRO_5032346037" evidence="1">
    <location>
        <begin position="48"/>
        <end position="160"/>
    </location>
</feature>
<reference evidence="2" key="1">
    <citation type="submission" date="2020-07" db="EMBL/GenBank/DDBJ databases">
        <title>Genome sequence and genetic diversity analysis of an under-domesticated orphan crop, white fonio (Digitaria exilis).</title>
        <authorList>
            <person name="Bennetzen J.L."/>
            <person name="Chen S."/>
            <person name="Ma X."/>
            <person name="Wang X."/>
            <person name="Yssel A.E.J."/>
            <person name="Chaluvadi S.R."/>
            <person name="Johnson M."/>
            <person name="Gangashetty P."/>
            <person name="Hamidou F."/>
            <person name="Sanogo M.D."/>
            <person name="Zwaenepoel A."/>
            <person name="Wallace J."/>
            <person name="Van De Peer Y."/>
            <person name="Van Deynze A."/>
        </authorList>
    </citation>
    <scope>NUCLEOTIDE SEQUENCE</scope>
    <source>
        <tissue evidence="2">Leaves</tissue>
    </source>
</reference>
<keyword evidence="1" id="KW-0732">Signal</keyword>
<gene>
    <name evidence="2" type="ORF">HU200_050026</name>
</gene>
<dbReference type="Proteomes" id="UP000636709">
    <property type="component" value="Unassembled WGS sequence"/>
</dbReference>
<dbReference type="AlphaFoldDB" id="A0A835AP08"/>